<gene>
    <name evidence="1" type="primary">Vigan.01G062800</name>
    <name evidence="1" type="ORF">VIGAN_01062800</name>
</gene>
<dbReference type="Proteomes" id="UP000291084">
    <property type="component" value="Chromosome 1"/>
</dbReference>
<organism evidence="1 2">
    <name type="scientific">Vigna angularis var. angularis</name>
    <dbReference type="NCBI Taxonomy" id="157739"/>
    <lineage>
        <taxon>Eukaryota</taxon>
        <taxon>Viridiplantae</taxon>
        <taxon>Streptophyta</taxon>
        <taxon>Embryophyta</taxon>
        <taxon>Tracheophyta</taxon>
        <taxon>Spermatophyta</taxon>
        <taxon>Magnoliopsida</taxon>
        <taxon>eudicotyledons</taxon>
        <taxon>Gunneridae</taxon>
        <taxon>Pentapetalae</taxon>
        <taxon>rosids</taxon>
        <taxon>fabids</taxon>
        <taxon>Fabales</taxon>
        <taxon>Fabaceae</taxon>
        <taxon>Papilionoideae</taxon>
        <taxon>50 kb inversion clade</taxon>
        <taxon>NPAAA clade</taxon>
        <taxon>indigoferoid/millettioid clade</taxon>
        <taxon>Phaseoleae</taxon>
        <taxon>Vigna</taxon>
    </lineage>
</organism>
<dbReference type="EMBL" id="AP015034">
    <property type="protein sequence ID" value="BAT73166.1"/>
    <property type="molecule type" value="Genomic_DNA"/>
</dbReference>
<sequence length="100" mass="11285">MNFFWKIELGFASFESESCFIVSKCSSLRGGKSSQPNSGCFLRVANLRGPLPPWSLSHSSVLFSCASFTHSHITRHEFQQTPCEHLSLCTRKSRSSICYF</sequence>
<evidence type="ECO:0000313" key="2">
    <source>
        <dbReference type="Proteomes" id="UP000291084"/>
    </source>
</evidence>
<proteinExistence type="predicted"/>
<reference evidence="1 2" key="1">
    <citation type="journal article" date="2015" name="Sci. Rep.">
        <title>The power of single molecule real-time sequencing technology in the de novo assembly of a eukaryotic genome.</title>
        <authorList>
            <person name="Sakai H."/>
            <person name="Naito K."/>
            <person name="Ogiso-Tanaka E."/>
            <person name="Takahashi Y."/>
            <person name="Iseki K."/>
            <person name="Muto C."/>
            <person name="Satou K."/>
            <person name="Teruya K."/>
            <person name="Shiroma A."/>
            <person name="Shimoji M."/>
            <person name="Hirano T."/>
            <person name="Itoh T."/>
            <person name="Kaga A."/>
            <person name="Tomooka N."/>
        </authorList>
    </citation>
    <scope>NUCLEOTIDE SEQUENCE [LARGE SCALE GENOMIC DNA]</scope>
    <source>
        <strain evidence="2">cv. Shumari</strain>
    </source>
</reference>
<accession>A0A0S3QXT2</accession>
<keyword evidence="2" id="KW-1185">Reference proteome</keyword>
<protein>
    <submittedName>
        <fullName evidence="1">Uncharacterized protein</fullName>
    </submittedName>
</protein>
<name>A0A0S3QXT2_PHAAN</name>
<evidence type="ECO:0000313" key="1">
    <source>
        <dbReference type="EMBL" id="BAT73166.1"/>
    </source>
</evidence>
<dbReference type="AlphaFoldDB" id="A0A0S3QXT2"/>